<dbReference type="Proteomes" id="UP000829647">
    <property type="component" value="Chromosome"/>
</dbReference>
<dbReference type="RefSeq" id="WP_247974310.1">
    <property type="nucleotide sequence ID" value="NZ_CP095848.1"/>
</dbReference>
<sequence>MSSILQYYRNPLGSITYDLAGFVQLTWSDAPISSPELQSIYAHTLQALRHHAARKLLTDQRQRQPLPLAEQRWIVEHWIPRAVQECAYNRCAIVESQDTVRRQAARAVGQALGTNPPLFQYFTEEDVARTWLQQDN</sequence>
<evidence type="ECO:0008006" key="3">
    <source>
        <dbReference type="Google" id="ProtNLM"/>
    </source>
</evidence>
<dbReference type="EMBL" id="CP095848">
    <property type="protein sequence ID" value="UPL47711.1"/>
    <property type="molecule type" value="Genomic_DNA"/>
</dbReference>
<organism evidence="1 2">
    <name type="scientific">Hymenobacter sublimis</name>
    <dbReference type="NCBI Taxonomy" id="2933777"/>
    <lineage>
        <taxon>Bacteria</taxon>
        <taxon>Pseudomonadati</taxon>
        <taxon>Bacteroidota</taxon>
        <taxon>Cytophagia</taxon>
        <taxon>Cytophagales</taxon>
        <taxon>Hymenobacteraceae</taxon>
        <taxon>Hymenobacter</taxon>
    </lineage>
</organism>
<evidence type="ECO:0000313" key="2">
    <source>
        <dbReference type="Proteomes" id="UP000829647"/>
    </source>
</evidence>
<accession>A0ABY4J7A1</accession>
<gene>
    <name evidence="1" type="ORF">MWH26_10930</name>
</gene>
<name>A0ABY4J7A1_9BACT</name>
<evidence type="ECO:0000313" key="1">
    <source>
        <dbReference type="EMBL" id="UPL47711.1"/>
    </source>
</evidence>
<reference evidence="1 2" key="1">
    <citation type="submission" date="2022-04" db="EMBL/GenBank/DDBJ databases">
        <title>Hymenobacter sp. isolated from the air.</title>
        <authorList>
            <person name="Won M."/>
            <person name="Lee C.-M."/>
            <person name="Woen H.-Y."/>
            <person name="Kwon S.-W."/>
        </authorList>
    </citation>
    <scope>NUCLEOTIDE SEQUENCE [LARGE SCALE GENOMIC DNA]</scope>
    <source>
        <strain evidence="2">5516 S-25</strain>
    </source>
</reference>
<protein>
    <recommendedName>
        <fullName evidence="3">STAS/SEC14 domain-containing protein</fullName>
    </recommendedName>
</protein>
<proteinExistence type="predicted"/>
<keyword evidence="2" id="KW-1185">Reference proteome</keyword>